<feature type="domain" description="Nucleoside phosphorylase" evidence="9">
    <location>
        <begin position="19"/>
        <end position="258"/>
    </location>
</feature>
<dbReference type="InterPro" id="IPR000845">
    <property type="entry name" value="Nucleoside_phosphorylase_d"/>
</dbReference>
<dbReference type="NCBIfam" id="TIGR01697">
    <property type="entry name" value="PNPH-PUNA-XAPA"/>
    <property type="match status" value="1"/>
</dbReference>
<keyword evidence="6" id="KW-0328">Glycosyltransferase</keyword>
<dbReference type="InterPro" id="IPR035994">
    <property type="entry name" value="Nucleoside_phosphorylase_sf"/>
</dbReference>
<evidence type="ECO:0000256" key="1">
    <source>
        <dbReference type="ARBA" id="ARBA00005058"/>
    </source>
</evidence>
<evidence type="ECO:0000256" key="4">
    <source>
        <dbReference type="ARBA" id="ARBA00011886"/>
    </source>
</evidence>
<dbReference type="RefSeq" id="WP_092682504.1">
    <property type="nucleotide sequence ID" value="NZ_FNMZ01000004.1"/>
</dbReference>
<dbReference type="InterPro" id="IPR011269">
    <property type="entry name" value="PUNP"/>
</dbReference>
<dbReference type="Pfam" id="PF01048">
    <property type="entry name" value="PNP_UDP_1"/>
    <property type="match status" value="1"/>
</dbReference>
<dbReference type="CDD" id="cd09009">
    <property type="entry name" value="PNP-EcPNPII_like"/>
    <property type="match status" value="1"/>
</dbReference>
<evidence type="ECO:0000256" key="5">
    <source>
        <dbReference type="ARBA" id="ARBA00013834"/>
    </source>
</evidence>
<dbReference type="NCBIfam" id="NF006054">
    <property type="entry name" value="PRK08202.1"/>
    <property type="match status" value="1"/>
</dbReference>
<evidence type="ECO:0000313" key="11">
    <source>
        <dbReference type="Proteomes" id="UP000199118"/>
    </source>
</evidence>
<proteinExistence type="inferred from homology"/>
<organism evidence="10 11">
    <name type="scientific">Albimonas donghaensis</name>
    <dbReference type="NCBI Taxonomy" id="356660"/>
    <lineage>
        <taxon>Bacteria</taxon>
        <taxon>Pseudomonadati</taxon>
        <taxon>Pseudomonadota</taxon>
        <taxon>Alphaproteobacteria</taxon>
        <taxon>Rhodobacterales</taxon>
        <taxon>Paracoccaceae</taxon>
        <taxon>Albimonas</taxon>
    </lineage>
</organism>
<gene>
    <name evidence="10" type="ORF">SAMN05444336_104218</name>
</gene>
<dbReference type="NCBIfam" id="TIGR01698">
    <property type="entry name" value="PUNP"/>
    <property type="match status" value="1"/>
</dbReference>
<dbReference type="Gene3D" id="3.40.50.1580">
    <property type="entry name" value="Nucleoside phosphorylase domain"/>
    <property type="match status" value="1"/>
</dbReference>
<comment type="subunit">
    <text evidence="3">Homotrimer.</text>
</comment>
<dbReference type="PANTHER" id="PTHR11904:SF9">
    <property type="entry name" value="PURINE NUCLEOSIDE PHOSPHORYLASE-RELATED"/>
    <property type="match status" value="1"/>
</dbReference>
<dbReference type="Proteomes" id="UP000199118">
    <property type="component" value="Unassembled WGS sequence"/>
</dbReference>
<sequence length="261" mass="27282">MTEAADKIRASAGDAPVRLGLVLGSGLGALASELDRAHAFPFEDLPGFPVSGVSGHAGAVVVGELEGVRVALLSGRAHYYEDGDAGVMRTPLETIRALGAEAVLLTNSAGSLRDEMPPGALMSICDHINWSGLNPLIGEATDDRFVSLVDAYAPHLRARLKAADPELNEGVYAWFSGPSFETPAEIRAARILGADAVGMSTVPETILARFLGLEVAAVSVVTNYAAGMTGQPLSHAETKSEAAKALTRFRALVRAFVRSFA</sequence>
<comment type="similarity">
    <text evidence="2">Belongs to the PNP/MTAP phosphorylase family.</text>
</comment>
<evidence type="ECO:0000256" key="7">
    <source>
        <dbReference type="ARBA" id="ARBA00022679"/>
    </source>
</evidence>
<dbReference type="GO" id="GO:0004731">
    <property type="term" value="F:purine-nucleoside phosphorylase activity"/>
    <property type="evidence" value="ECO:0007669"/>
    <property type="project" value="UniProtKB-EC"/>
</dbReference>
<comment type="pathway">
    <text evidence="1">Purine metabolism; purine nucleoside salvage.</text>
</comment>
<dbReference type="OrthoDB" id="1523230at2"/>
<dbReference type="STRING" id="356660.SAMN05444336_104218"/>
<dbReference type="AlphaFoldDB" id="A0A1H3AJQ2"/>
<evidence type="ECO:0000313" key="10">
    <source>
        <dbReference type="EMBL" id="SDX29942.1"/>
    </source>
</evidence>
<evidence type="ECO:0000256" key="8">
    <source>
        <dbReference type="ARBA" id="ARBA00031036"/>
    </source>
</evidence>
<evidence type="ECO:0000259" key="9">
    <source>
        <dbReference type="Pfam" id="PF01048"/>
    </source>
</evidence>
<dbReference type="PIRSF" id="PIRSF000477">
    <property type="entry name" value="PurNPase"/>
    <property type="match status" value="1"/>
</dbReference>
<dbReference type="PANTHER" id="PTHR11904">
    <property type="entry name" value="METHYLTHIOADENOSINE/PURINE NUCLEOSIDE PHOSPHORYLASE"/>
    <property type="match status" value="1"/>
</dbReference>
<evidence type="ECO:0000256" key="6">
    <source>
        <dbReference type="ARBA" id="ARBA00022676"/>
    </source>
</evidence>
<dbReference type="GO" id="GO:0005737">
    <property type="term" value="C:cytoplasm"/>
    <property type="evidence" value="ECO:0007669"/>
    <property type="project" value="TreeGrafter"/>
</dbReference>
<accession>A0A1H3AJQ2</accession>
<name>A0A1H3AJQ2_9RHOB</name>
<reference evidence="10 11" key="1">
    <citation type="submission" date="2016-10" db="EMBL/GenBank/DDBJ databases">
        <authorList>
            <person name="de Groot N.N."/>
        </authorList>
    </citation>
    <scope>NUCLEOTIDE SEQUENCE [LARGE SCALE GENOMIC DNA]</scope>
    <source>
        <strain evidence="10 11">DSM 17890</strain>
    </source>
</reference>
<dbReference type="SUPFAM" id="SSF53167">
    <property type="entry name" value="Purine and uridine phosphorylases"/>
    <property type="match status" value="1"/>
</dbReference>
<dbReference type="InterPro" id="IPR011268">
    <property type="entry name" value="Purine_phosphorylase"/>
</dbReference>
<evidence type="ECO:0000256" key="3">
    <source>
        <dbReference type="ARBA" id="ARBA00011233"/>
    </source>
</evidence>
<protein>
    <recommendedName>
        <fullName evidence="5">Purine nucleoside phosphorylase</fullName>
        <ecNumber evidence="4">2.4.2.1</ecNumber>
    </recommendedName>
    <alternativeName>
        <fullName evidence="8">Inosine-guanosine phosphorylase</fullName>
    </alternativeName>
</protein>
<dbReference type="UniPathway" id="UPA00606"/>
<keyword evidence="7" id="KW-0808">Transferase</keyword>
<dbReference type="EC" id="2.4.2.1" evidence="4"/>
<dbReference type="EMBL" id="FNMZ01000004">
    <property type="protein sequence ID" value="SDX29942.1"/>
    <property type="molecule type" value="Genomic_DNA"/>
</dbReference>
<keyword evidence="11" id="KW-1185">Reference proteome</keyword>
<evidence type="ECO:0000256" key="2">
    <source>
        <dbReference type="ARBA" id="ARBA00006751"/>
    </source>
</evidence>
<dbReference type="GO" id="GO:0009116">
    <property type="term" value="P:nucleoside metabolic process"/>
    <property type="evidence" value="ECO:0007669"/>
    <property type="project" value="InterPro"/>
</dbReference>